<dbReference type="InterPro" id="IPR022409">
    <property type="entry name" value="PKD/Chitinase_dom"/>
</dbReference>
<reference evidence="3 4" key="1">
    <citation type="journal article" date="2018" name="Mar. Genomics">
        <title>Complete genome sequence of Marinifilaceae bacterium strain SPP2, isolated from the Antarctic marine sediment.</title>
        <authorList>
            <person name="Watanabe M."/>
            <person name="Kojima H."/>
            <person name="Fukui M."/>
        </authorList>
    </citation>
    <scope>NUCLEOTIDE SEQUENCE [LARGE SCALE GENOMIC DNA]</scope>
    <source>
        <strain evidence="3 4">SPP2</strain>
    </source>
</reference>
<dbReference type="Proteomes" id="UP000218267">
    <property type="component" value="Chromosome"/>
</dbReference>
<dbReference type="InterPro" id="IPR035986">
    <property type="entry name" value="PKD_dom_sf"/>
</dbReference>
<evidence type="ECO:0000313" key="4">
    <source>
        <dbReference type="Proteomes" id="UP000218267"/>
    </source>
</evidence>
<reference evidence="4" key="2">
    <citation type="journal article" date="2020" name="Antonie Van Leeuwenhoek">
        <title>Labilibaculum antarcticum sp. nov., a novel facultative anaerobic, psychrotorelant bacterium isolated from marine sediment of Antarctica.</title>
        <authorList>
            <person name="Watanabe M."/>
            <person name="Kojima H."/>
            <person name="Fukui M."/>
        </authorList>
    </citation>
    <scope>NUCLEOTIDE SEQUENCE [LARGE SCALE GENOMIC DNA]</scope>
    <source>
        <strain evidence="4">SPP2</strain>
    </source>
</reference>
<feature type="signal peptide" evidence="1">
    <location>
        <begin position="1"/>
        <end position="19"/>
    </location>
</feature>
<feature type="domain" description="PKD" evidence="2">
    <location>
        <begin position="59"/>
        <end position="110"/>
    </location>
</feature>
<feature type="chain" id="PRO_5012304913" description="PKD domain-containing protein" evidence="1">
    <location>
        <begin position="20"/>
        <end position="578"/>
    </location>
</feature>
<dbReference type="AlphaFoldDB" id="A0A1Y1CQ58"/>
<dbReference type="Gene3D" id="2.60.40.10">
    <property type="entry name" value="Immunoglobulins"/>
    <property type="match status" value="2"/>
</dbReference>
<gene>
    <name evidence="3" type="ORF">ALGA_4309</name>
</gene>
<dbReference type="RefSeq" id="WP_096433044.1">
    <property type="nucleotide sequence ID" value="NZ_AP018042.1"/>
</dbReference>
<dbReference type="OrthoDB" id="5381604at2"/>
<dbReference type="PROSITE" id="PS50093">
    <property type="entry name" value="PKD"/>
    <property type="match status" value="2"/>
</dbReference>
<evidence type="ECO:0000313" key="3">
    <source>
        <dbReference type="EMBL" id="BAX82599.1"/>
    </source>
</evidence>
<keyword evidence="4" id="KW-1185">Reference proteome</keyword>
<protein>
    <recommendedName>
        <fullName evidence="2">PKD domain-containing protein</fullName>
    </recommendedName>
</protein>
<keyword evidence="1" id="KW-0732">Signal</keyword>
<evidence type="ECO:0000256" key="1">
    <source>
        <dbReference type="SAM" id="SignalP"/>
    </source>
</evidence>
<name>A0A1Y1CQ58_9BACT</name>
<dbReference type="CDD" id="cd00146">
    <property type="entry name" value="PKD"/>
    <property type="match status" value="1"/>
</dbReference>
<dbReference type="SMART" id="SM00089">
    <property type="entry name" value="PKD"/>
    <property type="match status" value="2"/>
</dbReference>
<organism evidence="3 4">
    <name type="scientific">Labilibaculum antarcticum</name>
    <dbReference type="NCBI Taxonomy" id="1717717"/>
    <lineage>
        <taxon>Bacteria</taxon>
        <taxon>Pseudomonadati</taxon>
        <taxon>Bacteroidota</taxon>
        <taxon>Bacteroidia</taxon>
        <taxon>Marinilabiliales</taxon>
        <taxon>Marinifilaceae</taxon>
        <taxon>Labilibaculum</taxon>
    </lineage>
</organism>
<accession>A0A1Y1CQ58</accession>
<proteinExistence type="predicted"/>
<dbReference type="PROSITE" id="PS51257">
    <property type="entry name" value="PROKAR_LIPOPROTEIN"/>
    <property type="match status" value="1"/>
</dbReference>
<dbReference type="Pfam" id="PF18911">
    <property type="entry name" value="PKD_4"/>
    <property type="match status" value="1"/>
</dbReference>
<feature type="domain" description="PKD" evidence="2">
    <location>
        <begin position="321"/>
        <end position="379"/>
    </location>
</feature>
<dbReference type="Pfam" id="PF00801">
    <property type="entry name" value="PKD"/>
    <property type="match status" value="1"/>
</dbReference>
<dbReference type="EMBL" id="AP018042">
    <property type="protein sequence ID" value="BAX82599.1"/>
    <property type="molecule type" value="Genomic_DNA"/>
</dbReference>
<sequence>MKKILYFILLLVVAVSCTPDEYSTPENLMAEDLSFTITPGDDAFTYVLTNTSNVTAIVKWDLGNGVKKEGDEVQVSYPLPGDYTIIMTVITKGGSTSISKVQVTTETNYAIFTDPKIINLTGGTEALNGKTWVLDSLANGHVGIGPTYANPYEWLSLGAVPNSKSASGMYDDKITFNINGFLFKYDNNGDSYVRTAYKDDANYSNQLLVDSDYKVDYPAPAPGTFMFDFSDEGDFLSIVSSDGKPLFPMWDCRAVDGKYEIVEITENSLTLYFKGGEGFAQALTFIPEGYVKPTVTFSASVEAGTGPNVYVASLADVVIPAGNSVSGYTVDFGDGSAVMEEGDYTASIEHTYMRKGAYNVTVVVMSSAGDFTTSQIVDVAEHHPDYVEFILDEMVMYNDFSEVELAPVLGENCALNIVDNPDAIYPNRSSKVAFYSKENNEWANANLKLSAGFRFDLRLQSVFKLKVYGKAGDVVLLKLENTDRGGNAWQTGVELTYTIQADNTWEVVEYDFAGVGAGFDWTGDIFTGDVTTDDNFNHDFYNIIRIMLNPGVGSGVHEFYFDELAGPHVEGVKSGRVN</sequence>
<dbReference type="InterPro" id="IPR000601">
    <property type="entry name" value="PKD_dom"/>
</dbReference>
<evidence type="ECO:0000259" key="2">
    <source>
        <dbReference type="PROSITE" id="PS50093"/>
    </source>
</evidence>
<dbReference type="KEGG" id="mbas:ALGA_4309"/>
<dbReference type="InterPro" id="IPR013783">
    <property type="entry name" value="Ig-like_fold"/>
</dbReference>
<dbReference type="SUPFAM" id="SSF49299">
    <property type="entry name" value="PKD domain"/>
    <property type="match status" value="2"/>
</dbReference>